<dbReference type="EMBL" id="AP024483">
    <property type="protein sequence ID" value="BCS83393.1"/>
    <property type="molecule type" value="Genomic_DNA"/>
</dbReference>
<accession>A0ABM7NTA9</accession>
<dbReference type="RefSeq" id="YP_010842001.1">
    <property type="nucleotide sequence ID" value="NC_079139.1"/>
</dbReference>
<evidence type="ECO:0000256" key="1">
    <source>
        <dbReference type="SAM" id="Coils"/>
    </source>
</evidence>
<evidence type="ECO:0000313" key="3">
    <source>
        <dbReference type="Proteomes" id="UP001321479"/>
    </source>
</evidence>
<name>A0ABM7NTA9_9VIRU</name>
<sequence>MLTIEELLESVAVLYPDMEIILKIIYHKHKREIQKLTDEYNNLKKMHNELRENTIDTDNSTNKPTVKSITHDQVKNLLSITQDIRQIINDSKINILNTTSMKF</sequence>
<feature type="coiled-coil region" evidence="1">
    <location>
        <begin position="26"/>
        <end position="53"/>
    </location>
</feature>
<organism evidence="2 3">
    <name type="scientific">Cotonvirus japonicus</name>
    <dbReference type="NCBI Taxonomy" id="2811091"/>
    <lineage>
        <taxon>Viruses</taxon>
        <taxon>Varidnaviria</taxon>
        <taxon>Bamfordvirae</taxon>
        <taxon>Nucleocytoviricota</taxon>
        <taxon>Megaviricetes</taxon>
        <taxon>Imitervirales</taxon>
        <taxon>Mimiviridae</taxon>
        <taxon>Megamimivirinae</taxon>
        <taxon>Cotonvirus</taxon>
        <taxon>Cotonvirus japonicum</taxon>
    </lineage>
</organism>
<keyword evidence="3" id="KW-1185">Reference proteome</keyword>
<dbReference type="Proteomes" id="UP001321479">
    <property type="component" value="Segment"/>
</dbReference>
<proteinExistence type="predicted"/>
<dbReference type="GeneID" id="80558598"/>
<protein>
    <submittedName>
        <fullName evidence="2">Uncharacterized protein</fullName>
    </submittedName>
</protein>
<evidence type="ECO:0000313" key="2">
    <source>
        <dbReference type="EMBL" id="BCS83393.1"/>
    </source>
</evidence>
<keyword evidence="1" id="KW-0175">Coiled coil</keyword>
<reference evidence="2 3" key="1">
    <citation type="submission" date="2021-02" db="EMBL/GenBank/DDBJ databases">
        <title>Cotonvirus japonicus, which uses Golgi apparatus of host cells for its virion factory, phylogenetically links tailed tupanvirus and icosahedral mimivirus.</title>
        <authorList>
            <person name="Takahashi H."/>
            <person name="Fukaya S."/>
            <person name="Song C."/>
            <person name="Murata K."/>
            <person name="Takemura M."/>
        </authorList>
    </citation>
    <scope>NUCLEOTIDE SEQUENCE [LARGE SCALE GENOMIC DNA]</scope>
</reference>